<dbReference type="CDD" id="cd00093">
    <property type="entry name" value="HTH_XRE"/>
    <property type="match status" value="1"/>
</dbReference>
<dbReference type="InterPro" id="IPR001387">
    <property type="entry name" value="Cro/C1-type_HTH"/>
</dbReference>
<protein>
    <submittedName>
        <fullName evidence="2">Helix-turn-helix protein</fullName>
    </submittedName>
</protein>
<dbReference type="RefSeq" id="WP_121009234.1">
    <property type="nucleotide sequence ID" value="NZ_RBXO01000001.1"/>
</dbReference>
<dbReference type="Pfam" id="PF19054">
    <property type="entry name" value="DUF5753"/>
    <property type="match status" value="1"/>
</dbReference>
<dbReference type="InterPro" id="IPR010982">
    <property type="entry name" value="Lambda_DNA-bd_dom_sf"/>
</dbReference>
<dbReference type="SUPFAM" id="SSF47413">
    <property type="entry name" value="lambda repressor-like DNA-binding domains"/>
    <property type="match status" value="1"/>
</dbReference>
<comment type="caution">
    <text evidence="2">The sequence shown here is derived from an EMBL/GenBank/DDBJ whole genome shotgun (WGS) entry which is preliminary data.</text>
</comment>
<keyword evidence="3" id="KW-1185">Reference proteome</keyword>
<dbReference type="SMART" id="SM00530">
    <property type="entry name" value="HTH_XRE"/>
    <property type="match status" value="1"/>
</dbReference>
<proteinExistence type="predicted"/>
<dbReference type="EMBL" id="RBXO01000001">
    <property type="protein sequence ID" value="RKT57498.1"/>
    <property type="molecule type" value="Genomic_DNA"/>
</dbReference>
<dbReference type="GO" id="GO:0003677">
    <property type="term" value="F:DNA binding"/>
    <property type="evidence" value="ECO:0007669"/>
    <property type="project" value="InterPro"/>
</dbReference>
<dbReference type="Proteomes" id="UP000282084">
    <property type="component" value="Unassembled WGS sequence"/>
</dbReference>
<accession>A0A495WCG3</accession>
<evidence type="ECO:0000313" key="3">
    <source>
        <dbReference type="Proteomes" id="UP000282084"/>
    </source>
</evidence>
<organism evidence="2 3">
    <name type="scientific">Saccharothrix australiensis</name>
    <dbReference type="NCBI Taxonomy" id="2072"/>
    <lineage>
        <taxon>Bacteria</taxon>
        <taxon>Bacillati</taxon>
        <taxon>Actinomycetota</taxon>
        <taxon>Actinomycetes</taxon>
        <taxon>Pseudonocardiales</taxon>
        <taxon>Pseudonocardiaceae</taxon>
        <taxon>Saccharothrix</taxon>
    </lineage>
</organism>
<gene>
    <name evidence="2" type="ORF">C8E97_6220</name>
</gene>
<dbReference type="AlphaFoldDB" id="A0A495WCG3"/>
<evidence type="ECO:0000313" key="2">
    <source>
        <dbReference type="EMBL" id="RKT57498.1"/>
    </source>
</evidence>
<reference evidence="2 3" key="1">
    <citation type="submission" date="2018-10" db="EMBL/GenBank/DDBJ databases">
        <title>Sequencing the genomes of 1000 actinobacteria strains.</title>
        <authorList>
            <person name="Klenk H.-P."/>
        </authorList>
    </citation>
    <scope>NUCLEOTIDE SEQUENCE [LARGE SCALE GENOMIC DNA]</scope>
    <source>
        <strain evidence="2 3">DSM 43800</strain>
    </source>
</reference>
<name>A0A495WCG3_9PSEU</name>
<dbReference type="Gene3D" id="1.10.260.40">
    <property type="entry name" value="lambda repressor-like DNA-binding domains"/>
    <property type="match status" value="1"/>
</dbReference>
<feature type="domain" description="HTH cro/C1-type" evidence="1">
    <location>
        <begin position="12"/>
        <end position="66"/>
    </location>
</feature>
<dbReference type="InterPro" id="IPR043917">
    <property type="entry name" value="DUF5753"/>
</dbReference>
<dbReference type="Pfam" id="PF13560">
    <property type="entry name" value="HTH_31"/>
    <property type="match status" value="1"/>
</dbReference>
<dbReference type="PROSITE" id="PS50943">
    <property type="entry name" value="HTH_CROC1"/>
    <property type="match status" value="1"/>
</dbReference>
<sequence>MTPKQRRLARRLRQLRHNAGISIEDAATRLGCKQPKVTKMELAQLGVKPEEARALCELYGASEATTASIVSLARNAKVRGWYQSYDDAASPENIEFVDLETDAVSVSNFQIDLVPGLLQTREYARAVLRAAHPDLIDEVLEQRADLRIKRQDRVLDFSLAVWAIVTEAALIRAVAGPDVHRAQLKHLTGLATMPNVQFQIIPTREGEHMAMGVPFDCFRFDDGCGTVAIDHLTGTLFLEDETDVERYRLAFQHLCGVALSQQDSLAMLHRYAKEEHSEWQRRN</sequence>
<evidence type="ECO:0000259" key="1">
    <source>
        <dbReference type="PROSITE" id="PS50943"/>
    </source>
</evidence>
<dbReference type="OrthoDB" id="4285266at2"/>